<feature type="region of interest" description="Disordered" evidence="1">
    <location>
        <begin position="1"/>
        <end position="120"/>
    </location>
</feature>
<dbReference type="InterPro" id="IPR043128">
    <property type="entry name" value="Rev_trsase/Diguanyl_cyclase"/>
</dbReference>
<reference evidence="3" key="1">
    <citation type="journal article" date="2019" name="Sci. Rep.">
        <title>Draft genome of Tanacetum cinerariifolium, the natural source of mosquito coil.</title>
        <authorList>
            <person name="Yamashiro T."/>
            <person name="Shiraishi A."/>
            <person name="Satake H."/>
            <person name="Nakayama K."/>
        </authorList>
    </citation>
    <scope>NUCLEOTIDE SEQUENCE</scope>
</reference>
<dbReference type="GO" id="GO:0003964">
    <property type="term" value="F:RNA-directed DNA polymerase activity"/>
    <property type="evidence" value="ECO:0007669"/>
    <property type="project" value="UniProtKB-KW"/>
</dbReference>
<gene>
    <name evidence="3" type="ORF">Tci_017495</name>
</gene>
<dbReference type="EMBL" id="BKCJ010001995">
    <property type="protein sequence ID" value="GEU45517.1"/>
    <property type="molecule type" value="Genomic_DNA"/>
</dbReference>
<keyword evidence="3" id="KW-0808">Transferase</keyword>
<feature type="compositionally biased region" description="Low complexity" evidence="1">
    <location>
        <begin position="1"/>
        <end position="12"/>
    </location>
</feature>
<name>A0A6L2K9V9_TANCI</name>
<sequence>MSSSTVTYTSVYIDSKPERVYWGANEELSDGGPEHPPSPDYVPGLEHPPLHIEIPYDMEEDPEEDHANYPTDGGDGDDEPFDDNDDDDTDDEDEEPFEDEDDDDEEEEHLAPVDSFNVPVVDHVPSARDIEAFETDESAPTPRSPQTMIPFSQTRLRRAQKTVRLEPPMSPFIEARIAEYAAAPVPPIPVVSGIRMRALLPPTFPRTDVFEDEMPPRKRACFTTPALGLEIGKSSAADAPRQPGPTLDVDTWDEIVEAMMERTEEFQVRFKEAQDDRAFLRARVNTLFRDRPFHFHTVLLLDREATYACEAWASSEDRSVAIEAYVRTLEKMAPRKRTVRTSPATTTTTTTPVTDAQLRALIARGVAAALAKRDADRSKNVKFATCTLQGNALTWWNSHVRVVRHDVTYAMPWKTLKKMMTDKYCPRNEIKKLETKMWNLKVKGTDVMSYNQRFQELALMCDRMFPEESNVVEKYVGGLPDMIHGSGNRAGNGNDVATAYAVGIARTNPNSNVVTDHGYDVELADGRIIWVNTLIRGCTLNFLNHPFNIDLMPIEMGSFDVIIAFHGDGSNNEHESRLNIISCTKTLKYVLKGCPIFLTHVTTRKAEDKLKENRLEDVPIVQEFPEQEHEEHLKLILELLKKEQLYAKFSKCEFWIPKVQFLGHVIDSQGLAGYYRRFIEGFSKIAKSMTKLTQKKVKFDWGDKEEVTF</sequence>
<keyword evidence="3" id="KW-0695">RNA-directed DNA polymerase</keyword>
<keyword evidence="3" id="KW-0548">Nucleotidyltransferase</keyword>
<dbReference type="PANTHER" id="PTHR37984:SF5">
    <property type="entry name" value="PROTEIN NYNRIN-LIKE"/>
    <property type="match status" value="1"/>
</dbReference>
<dbReference type="Gene3D" id="3.30.70.270">
    <property type="match status" value="2"/>
</dbReference>
<organism evidence="3">
    <name type="scientific">Tanacetum cinerariifolium</name>
    <name type="common">Dalmatian daisy</name>
    <name type="synonym">Chrysanthemum cinerariifolium</name>
    <dbReference type="NCBI Taxonomy" id="118510"/>
    <lineage>
        <taxon>Eukaryota</taxon>
        <taxon>Viridiplantae</taxon>
        <taxon>Streptophyta</taxon>
        <taxon>Embryophyta</taxon>
        <taxon>Tracheophyta</taxon>
        <taxon>Spermatophyta</taxon>
        <taxon>Magnoliopsida</taxon>
        <taxon>eudicotyledons</taxon>
        <taxon>Gunneridae</taxon>
        <taxon>Pentapetalae</taxon>
        <taxon>asterids</taxon>
        <taxon>campanulids</taxon>
        <taxon>Asterales</taxon>
        <taxon>Asteraceae</taxon>
        <taxon>Asteroideae</taxon>
        <taxon>Anthemideae</taxon>
        <taxon>Anthemidinae</taxon>
        <taxon>Tanacetum</taxon>
    </lineage>
</organism>
<dbReference type="InterPro" id="IPR005162">
    <property type="entry name" value="Retrotrans_gag_dom"/>
</dbReference>
<evidence type="ECO:0000256" key="1">
    <source>
        <dbReference type="SAM" id="MobiDB-lite"/>
    </source>
</evidence>
<evidence type="ECO:0000259" key="2">
    <source>
        <dbReference type="Pfam" id="PF03732"/>
    </source>
</evidence>
<protein>
    <submittedName>
        <fullName evidence="3">Reverse transcriptase domain-containing protein</fullName>
    </submittedName>
</protein>
<dbReference type="PANTHER" id="PTHR37984">
    <property type="entry name" value="PROTEIN CBG26694"/>
    <property type="match status" value="1"/>
</dbReference>
<comment type="caution">
    <text evidence="3">The sequence shown here is derived from an EMBL/GenBank/DDBJ whole genome shotgun (WGS) entry which is preliminary data.</text>
</comment>
<dbReference type="AlphaFoldDB" id="A0A6L2K9V9"/>
<evidence type="ECO:0000313" key="3">
    <source>
        <dbReference type="EMBL" id="GEU45517.1"/>
    </source>
</evidence>
<dbReference type="InterPro" id="IPR043502">
    <property type="entry name" value="DNA/RNA_pol_sf"/>
</dbReference>
<dbReference type="Pfam" id="PF03732">
    <property type="entry name" value="Retrotrans_gag"/>
    <property type="match status" value="1"/>
</dbReference>
<proteinExistence type="predicted"/>
<feature type="compositionally biased region" description="Acidic residues" evidence="1">
    <location>
        <begin position="74"/>
        <end position="108"/>
    </location>
</feature>
<feature type="domain" description="Retrotransposon gag" evidence="2">
    <location>
        <begin position="382"/>
        <end position="480"/>
    </location>
</feature>
<dbReference type="SUPFAM" id="SSF56672">
    <property type="entry name" value="DNA/RNA polymerases"/>
    <property type="match status" value="1"/>
</dbReference>
<accession>A0A6L2K9V9</accession>
<dbReference type="InterPro" id="IPR050951">
    <property type="entry name" value="Retrovirus_Pol_polyprotein"/>
</dbReference>